<accession>A0A2T6ZMV1</accession>
<dbReference type="Proteomes" id="UP000244722">
    <property type="component" value="Unassembled WGS sequence"/>
</dbReference>
<name>A0A2T6ZMV1_TUBBO</name>
<dbReference type="EMBL" id="NESQ01000173">
    <property type="protein sequence ID" value="PUU76821.1"/>
    <property type="molecule type" value="Genomic_DNA"/>
</dbReference>
<reference evidence="2 3" key="1">
    <citation type="submission" date="2017-04" db="EMBL/GenBank/DDBJ databases">
        <title>Draft genome sequence of Tuber borchii Vittad., a whitish edible truffle.</title>
        <authorList>
            <consortium name="DOE Joint Genome Institute"/>
            <person name="Murat C."/>
            <person name="Kuo A."/>
            <person name="Barry K.W."/>
            <person name="Clum A."/>
            <person name="Dockter R.B."/>
            <person name="Fauchery L."/>
            <person name="Iotti M."/>
            <person name="Kohler A."/>
            <person name="Labutti K."/>
            <person name="Lindquist E.A."/>
            <person name="Lipzen A."/>
            <person name="Ohm R.A."/>
            <person name="Wang M."/>
            <person name="Grigoriev I.V."/>
            <person name="Zambonelli A."/>
            <person name="Martin F.M."/>
        </authorList>
    </citation>
    <scope>NUCLEOTIDE SEQUENCE [LARGE SCALE GENOMIC DNA]</scope>
    <source>
        <strain evidence="2 3">Tbo3840</strain>
    </source>
</reference>
<comment type="caution">
    <text evidence="2">The sequence shown here is derived from an EMBL/GenBank/DDBJ whole genome shotgun (WGS) entry which is preliminary data.</text>
</comment>
<evidence type="ECO:0000256" key="1">
    <source>
        <dbReference type="SAM" id="MobiDB-lite"/>
    </source>
</evidence>
<evidence type="ECO:0000313" key="2">
    <source>
        <dbReference type="EMBL" id="PUU76821.1"/>
    </source>
</evidence>
<organism evidence="2 3">
    <name type="scientific">Tuber borchii</name>
    <name type="common">White truffle</name>
    <dbReference type="NCBI Taxonomy" id="42251"/>
    <lineage>
        <taxon>Eukaryota</taxon>
        <taxon>Fungi</taxon>
        <taxon>Dikarya</taxon>
        <taxon>Ascomycota</taxon>
        <taxon>Pezizomycotina</taxon>
        <taxon>Pezizomycetes</taxon>
        <taxon>Pezizales</taxon>
        <taxon>Tuberaceae</taxon>
        <taxon>Tuber</taxon>
    </lineage>
</organism>
<keyword evidence="3" id="KW-1185">Reference proteome</keyword>
<proteinExistence type="predicted"/>
<evidence type="ECO:0000313" key="3">
    <source>
        <dbReference type="Proteomes" id="UP000244722"/>
    </source>
</evidence>
<dbReference type="AlphaFoldDB" id="A0A2T6ZMV1"/>
<feature type="compositionally biased region" description="Low complexity" evidence="1">
    <location>
        <begin position="1"/>
        <end position="20"/>
    </location>
</feature>
<protein>
    <submittedName>
        <fullName evidence="2">Uncharacterized protein</fullName>
    </submittedName>
</protein>
<sequence length="309" mass="34407">MPTVPDPTTTASPTPSSSSTAELSGPLDMDYYLTEGLEGVKRQRYGGGDSFKKAIQSRIDELLSVDSKAGQYVVFSSVQQSNIAYINHMRDTDYKGLRFLFLYNEKALIVKVMSQIVHGLAQGQLMDILRVEIATMGLRNALVNVGGVRFEGRQSSKEADCAMKPGLFRRHPTDWPTLVFECGVAESWRRLRADACWWFENSHQEVKIVLVLKVSKADRKIKLEQWEMATGPNPQVTQGHPDPTKTSLTRTQKITITAPLGSGAVATAPFTLNFKKVFLRDPVPAKGEKDIVFSKEDLQALATHVWDYA</sequence>
<gene>
    <name evidence="2" type="ORF">B9Z19DRAFT_1194447</name>
</gene>
<feature type="region of interest" description="Disordered" evidence="1">
    <location>
        <begin position="1"/>
        <end position="25"/>
    </location>
</feature>
<dbReference type="STRING" id="42251.A0A2T6ZMV1"/>
<dbReference type="OrthoDB" id="76567at2759"/>